<evidence type="ECO:0000313" key="3">
    <source>
        <dbReference type="Proteomes" id="UP000813385"/>
    </source>
</evidence>
<keyword evidence="3" id="KW-1185">Reference proteome</keyword>
<accession>A0A8K0X1J7</accession>
<reference evidence="2" key="1">
    <citation type="journal article" date="2021" name="Nat. Commun.">
        <title>Genetic determinants of endophytism in the Arabidopsis root mycobiome.</title>
        <authorList>
            <person name="Mesny F."/>
            <person name="Miyauchi S."/>
            <person name="Thiergart T."/>
            <person name="Pickel B."/>
            <person name="Atanasova L."/>
            <person name="Karlsson M."/>
            <person name="Huettel B."/>
            <person name="Barry K.W."/>
            <person name="Haridas S."/>
            <person name="Chen C."/>
            <person name="Bauer D."/>
            <person name="Andreopoulos W."/>
            <person name="Pangilinan J."/>
            <person name="LaButti K."/>
            <person name="Riley R."/>
            <person name="Lipzen A."/>
            <person name="Clum A."/>
            <person name="Drula E."/>
            <person name="Henrissat B."/>
            <person name="Kohler A."/>
            <person name="Grigoriev I.V."/>
            <person name="Martin F.M."/>
            <person name="Hacquard S."/>
        </authorList>
    </citation>
    <scope>NUCLEOTIDE SEQUENCE</scope>
    <source>
        <strain evidence="2">MPI-CAGE-AT-0016</strain>
    </source>
</reference>
<evidence type="ECO:0000313" key="2">
    <source>
        <dbReference type="EMBL" id="KAH7353678.1"/>
    </source>
</evidence>
<feature type="non-terminal residue" evidence="2">
    <location>
        <position position="177"/>
    </location>
</feature>
<protein>
    <submittedName>
        <fullName evidence="2">Uncharacterized protein</fullName>
    </submittedName>
</protein>
<feature type="region of interest" description="Disordered" evidence="1">
    <location>
        <begin position="1"/>
        <end position="21"/>
    </location>
</feature>
<feature type="region of interest" description="Disordered" evidence="1">
    <location>
        <begin position="43"/>
        <end position="67"/>
    </location>
</feature>
<evidence type="ECO:0000256" key="1">
    <source>
        <dbReference type="SAM" id="MobiDB-lite"/>
    </source>
</evidence>
<proteinExistence type="predicted"/>
<organism evidence="2 3">
    <name type="scientific">Plectosphaerella cucumerina</name>
    <dbReference type="NCBI Taxonomy" id="40658"/>
    <lineage>
        <taxon>Eukaryota</taxon>
        <taxon>Fungi</taxon>
        <taxon>Dikarya</taxon>
        <taxon>Ascomycota</taxon>
        <taxon>Pezizomycotina</taxon>
        <taxon>Sordariomycetes</taxon>
        <taxon>Hypocreomycetidae</taxon>
        <taxon>Glomerellales</taxon>
        <taxon>Plectosphaerellaceae</taxon>
        <taxon>Plectosphaerella</taxon>
    </lineage>
</organism>
<name>A0A8K0X1J7_9PEZI</name>
<comment type="caution">
    <text evidence="2">The sequence shown here is derived from an EMBL/GenBank/DDBJ whole genome shotgun (WGS) entry which is preliminary data.</text>
</comment>
<sequence>MSTSHAPRLHHHPSQRPPGQIAAPEEHLQVPVSPAAGSETRCSIMTNTNSHSPSGETAIPTSAAGSASRSTYEIKVDELVPGQIYQIRKEKTGRFYGKLNVFPPPAGAVAELDQDLVDQIRVDFEEFEEQLSTQGSNIVRNSTFSDVSFSDSFEIVVEMSGFSIDGVVTLYPGLRIV</sequence>
<dbReference type="Proteomes" id="UP000813385">
    <property type="component" value="Unassembled WGS sequence"/>
</dbReference>
<dbReference type="AlphaFoldDB" id="A0A8K0X1J7"/>
<gene>
    <name evidence="2" type="ORF">B0T11DRAFT_287233</name>
</gene>
<dbReference type="EMBL" id="JAGPXD010000005">
    <property type="protein sequence ID" value="KAH7353678.1"/>
    <property type="molecule type" value="Genomic_DNA"/>
</dbReference>